<accession>A0A4P7XJD2</accession>
<dbReference type="GO" id="GO:0020037">
    <property type="term" value="F:heme binding"/>
    <property type="evidence" value="ECO:0007669"/>
    <property type="project" value="InterPro"/>
</dbReference>
<dbReference type="InterPro" id="IPR009056">
    <property type="entry name" value="Cyt_c-like_dom"/>
</dbReference>
<keyword evidence="3 4" id="KW-0408">Iron</keyword>
<evidence type="ECO:0000259" key="6">
    <source>
        <dbReference type="PROSITE" id="PS51007"/>
    </source>
</evidence>
<evidence type="ECO:0000313" key="8">
    <source>
        <dbReference type="Proteomes" id="UP000298049"/>
    </source>
</evidence>
<protein>
    <submittedName>
        <fullName evidence="7">Di-heme cytochrome c</fullName>
    </submittedName>
</protein>
<name>A0A4P7XJD2_9ALTE</name>
<dbReference type="GO" id="GO:0009055">
    <property type="term" value="F:electron transfer activity"/>
    <property type="evidence" value="ECO:0007669"/>
    <property type="project" value="InterPro"/>
</dbReference>
<dbReference type="AlphaFoldDB" id="A0A4P7XJD2"/>
<keyword evidence="1 4" id="KW-0349">Heme</keyword>
<keyword evidence="8" id="KW-1185">Reference proteome</keyword>
<reference evidence="7 8" key="1">
    <citation type="submission" date="2018-07" db="EMBL/GenBank/DDBJ databases">
        <title>Marsedoiliclastica nanhaica gen. nov. sp. nov., a novel marine hydrocarbonoclastic bacterium isolated from an in-situ enriched hydrocarbon-degrading consortium in deep-sea sediment.</title>
        <authorList>
            <person name="Dong C."/>
            <person name="Ma T."/>
            <person name="Liu R."/>
            <person name="Shao Z."/>
        </authorList>
    </citation>
    <scope>NUCLEOTIDE SEQUENCE [LARGE SCALE GENOMIC DNA]</scope>
    <source>
        <strain evidence="8">soil36-7</strain>
    </source>
</reference>
<evidence type="ECO:0000256" key="1">
    <source>
        <dbReference type="ARBA" id="ARBA00022617"/>
    </source>
</evidence>
<evidence type="ECO:0000256" key="4">
    <source>
        <dbReference type="PROSITE-ProRule" id="PRU00433"/>
    </source>
</evidence>
<feature type="domain" description="Cytochrome c" evidence="6">
    <location>
        <begin position="103"/>
        <end position="182"/>
    </location>
</feature>
<dbReference type="Proteomes" id="UP000298049">
    <property type="component" value="Chromosome"/>
</dbReference>
<proteinExistence type="predicted"/>
<dbReference type="PROSITE" id="PS51007">
    <property type="entry name" value="CYTC"/>
    <property type="match status" value="1"/>
</dbReference>
<dbReference type="KEGG" id="hmi:soil367_13545"/>
<feature type="region of interest" description="Disordered" evidence="5">
    <location>
        <begin position="30"/>
        <end position="53"/>
    </location>
</feature>
<dbReference type="RefSeq" id="WP_136549579.1">
    <property type="nucleotide sequence ID" value="NZ_CP031093.1"/>
</dbReference>
<gene>
    <name evidence="7" type="ORF">soil367_13545</name>
</gene>
<dbReference type="OrthoDB" id="9811281at2"/>
<dbReference type="GO" id="GO:0046872">
    <property type="term" value="F:metal ion binding"/>
    <property type="evidence" value="ECO:0007669"/>
    <property type="project" value="UniProtKB-KW"/>
</dbReference>
<keyword evidence="2 4" id="KW-0479">Metal-binding</keyword>
<evidence type="ECO:0000256" key="5">
    <source>
        <dbReference type="SAM" id="MobiDB-lite"/>
    </source>
</evidence>
<dbReference type="Pfam" id="PF13442">
    <property type="entry name" value="Cytochrome_CBB3"/>
    <property type="match status" value="1"/>
</dbReference>
<evidence type="ECO:0000256" key="2">
    <source>
        <dbReference type="ARBA" id="ARBA00022723"/>
    </source>
</evidence>
<dbReference type="Gene3D" id="1.10.760.10">
    <property type="entry name" value="Cytochrome c-like domain"/>
    <property type="match status" value="1"/>
</dbReference>
<organism evidence="7 8">
    <name type="scientific">Hydrocarboniclastica marina</name>
    <dbReference type="NCBI Taxonomy" id="2259620"/>
    <lineage>
        <taxon>Bacteria</taxon>
        <taxon>Pseudomonadati</taxon>
        <taxon>Pseudomonadota</taxon>
        <taxon>Gammaproteobacteria</taxon>
        <taxon>Alteromonadales</taxon>
        <taxon>Alteromonadaceae</taxon>
        <taxon>Hydrocarboniclastica</taxon>
    </lineage>
</organism>
<evidence type="ECO:0000313" key="7">
    <source>
        <dbReference type="EMBL" id="QCF26873.1"/>
    </source>
</evidence>
<dbReference type="InterPro" id="IPR036909">
    <property type="entry name" value="Cyt_c-like_dom_sf"/>
</dbReference>
<evidence type="ECO:0000256" key="3">
    <source>
        <dbReference type="ARBA" id="ARBA00023004"/>
    </source>
</evidence>
<sequence>MNNCLSTSIGTMGLAVLSLVLVGCNPADEPAPENGTVSESEELQGEANSVQTYTTDVEESIAPIGDRLPADPARTVLIPATSLFPGTTAVAADLANPYAGDEKAIARGEQHFGAFNCNGCHAPLGGGGMGPPLSDEVWIYGGEPGQVYLSILHGRPAGMPAWGSMLPEKTIWELVAYIDTLDEIENYAAKKGFDENVEGYREIDSSE</sequence>
<dbReference type="SUPFAM" id="SSF46626">
    <property type="entry name" value="Cytochrome c"/>
    <property type="match status" value="1"/>
</dbReference>
<dbReference type="EMBL" id="CP031093">
    <property type="protein sequence ID" value="QCF26873.1"/>
    <property type="molecule type" value="Genomic_DNA"/>
</dbReference>